<dbReference type="RefSeq" id="WP_114928107.1">
    <property type="nucleotide sequence ID" value="NZ_CP031229.1"/>
</dbReference>
<accession>A0A345NMT4</accession>
<dbReference type="SUPFAM" id="SSF56112">
    <property type="entry name" value="Protein kinase-like (PK-like)"/>
    <property type="match status" value="1"/>
</dbReference>
<dbReference type="OrthoDB" id="7842280at2"/>
<reference evidence="2 3" key="1">
    <citation type="submission" date="2018-07" db="EMBL/GenBank/DDBJ databases">
        <title>Complete genome sequencing of Ornithinimicrobium sp. AMA3305.</title>
        <authorList>
            <person name="Bae J.-W."/>
        </authorList>
    </citation>
    <scope>NUCLEOTIDE SEQUENCE [LARGE SCALE GENOMIC DNA]</scope>
    <source>
        <strain evidence="2 3">AMA3305</strain>
    </source>
</reference>
<dbReference type="Proteomes" id="UP000253790">
    <property type="component" value="Chromosome"/>
</dbReference>
<dbReference type="Gene3D" id="3.90.1200.10">
    <property type="match status" value="1"/>
</dbReference>
<feature type="domain" description="Aminoglycoside phosphotransferase" evidence="1">
    <location>
        <begin position="124"/>
        <end position="328"/>
    </location>
</feature>
<dbReference type="Pfam" id="PF01636">
    <property type="entry name" value="APH"/>
    <property type="match status" value="1"/>
</dbReference>
<evidence type="ECO:0000313" key="3">
    <source>
        <dbReference type="Proteomes" id="UP000253790"/>
    </source>
</evidence>
<proteinExistence type="predicted"/>
<dbReference type="InterPro" id="IPR002575">
    <property type="entry name" value="Aminoglycoside_PTrfase"/>
</dbReference>
<dbReference type="InterPro" id="IPR011009">
    <property type="entry name" value="Kinase-like_dom_sf"/>
</dbReference>
<dbReference type="KEGG" id="orn:DV701_09625"/>
<evidence type="ECO:0000259" key="1">
    <source>
        <dbReference type="Pfam" id="PF01636"/>
    </source>
</evidence>
<sequence length="391" mass="40621">MSLADPGLALVLDPGRLAELVGREVRATYVRPKLGVSTTAALTNPDGTPWGWVRTLTGGAAAKAGKARRSAEEAGLGRVVGEADLPGRDTLVQWGPVVSDPRLVGIAAALDPAPGDVLRHNPLRRLVVRDGDRVVRVTSAAHRSRLAHVTDDLAAAGVPVLTCTAAPDGRPAGRRVSWWPWVEGTDAASLPDGAEDVLHEAGRGLGRLHCVDPARVRGLVVRGWAEALAAARSSVELLEEVASGAAGGARRVLDRLPADVPADGLVVCHGDLSPDQLLVSAGSGEVVLTDLDRAVAAPAVLDHASLVAVDLLDGRATLGPLAQGYAGTAGTRPSAPGPWVAAALLGRIAEPWRHQVPGWPGETVRRALLAARVLPVEDVWALREPLLEVAR</sequence>
<protein>
    <recommendedName>
        <fullName evidence="1">Aminoglycoside phosphotransferase domain-containing protein</fullName>
    </recommendedName>
</protein>
<gene>
    <name evidence="2" type="ORF">DV701_09625</name>
</gene>
<evidence type="ECO:0000313" key="2">
    <source>
        <dbReference type="EMBL" id="AXH96342.1"/>
    </source>
</evidence>
<dbReference type="AlphaFoldDB" id="A0A345NMT4"/>
<keyword evidence="3" id="KW-1185">Reference proteome</keyword>
<dbReference type="EMBL" id="CP031229">
    <property type="protein sequence ID" value="AXH96342.1"/>
    <property type="molecule type" value="Genomic_DNA"/>
</dbReference>
<name>A0A345NMT4_9MICO</name>
<organism evidence="2 3">
    <name type="scientific">Ornithinimicrobium avium</name>
    <dbReference type="NCBI Taxonomy" id="2283195"/>
    <lineage>
        <taxon>Bacteria</taxon>
        <taxon>Bacillati</taxon>
        <taxon>Actinomycetota</taxon>
        <taxon>Actinomycetes</taxon>
        <taxon>Micrococcales</taxon>
        <taxon>Ornithinimicrobiaceae</taxon>
        <taxon>Ornithinimicrobium</taxon>
    </lineage>
</organism>